<keyword evidence="7" id="KW-0862">Zinc</keyword>
<keyword evidence="5" id="KW-0479">Metal-binding</keyword>
<dbReference type="InterPro" id="IPR024079">
    <property type="entry name" value="MetalloPept_cat_dom_sf"/>
</dbReference>
<comment type="subcellular location">
    <subcellularLocation>
        <location evidence="2">Cell membrane</location>
        <topology evidence="2">Single-pass type II membrane protein</topology>
    </subcellularLocation>
</comment>
<evidence type="ECO:0000256" key="4">
    <source>
        <dbReference type="ARBA" id="ARBA00022670"/>
    </source>
</evidence>
<keyword evidence="10" id="KW-0472">Membrane</keyword>
<sequence>MSTAAWQTGNRIWSTGNTNNGFLDENLQPQPRTALQRLQTPANRQLLSAHLGADGEAAASNGHAVSAESKTFYQSHLIGVQSKFRRTYYRPKVAVAALLALVILLIIAIIVISLMFKKNVAICRSKECIRTAASLIYAMDEQTDPCEDFYKFTCGRWPEQHPRPDSATSNDWFRERQAHIMRVVRSFLQSNISSAEPEAVGMAKTAYNACMNTEMLDELQLAPLLRYMQVFKLNVLPATLNLTLSSASKYANEAANLSYNWLDSVAAIKRHLSVDLIVGFDVFPDPLNRSLNRIALGTPETDSAFPFNSDDSHKLLRRVQRKTIFMQHSDENDEDDNHVTQEEDESKQTSEGMSAYALYVRKILEKYLLYVDPEVNQEEATLGITELVKQAVKVAQKIHTVSKCATNAAAFSLNFCLQLKEEAENITKPSKNPVEDIVYVTLLDLQNQTDKRIAPQSMPIWQRYMQLMLAGTKHAAPANIITSQADIYYLQSIVEFLQETPAAHIESYLWLSTLEELVLHTTSDMRLLHAEYMRLVIGTEGSTPRSLYCAHGVNSLFGMAVSYVLADERFTSETLPRVKRMLSDIRRSFDKLVHSTSWMDARTKQQTMLKSAEMRTFIGFPEWLTNDTALNDYYAGVQVNASTHLDNLMGFVHWQMMGKINNMDQPEPIGWATAPSNVNAFHTFQSNAITVPIAILQYPFYGLGLEAMNYGSIGTILGHELTHGFDDSGRRFDRAGNMVEWWSNSTINEYVNRTECFVDQYSHYYLPDIGEYIDGELTLGENIADNGGMREAYHAYRLYTKEMGKEQLKLPGLEHYTHEQLFFIAFGNLWCESYTPAASRFALEDSHCPGQIRLKGVLSNSEEFARTFKCARGTVMNPQQPKCRIW</sequence>
<dbReference type="Gene3D" id="3.40.390.10">
    <property type="entry name" value="Collagenase (Catalytic Domain)"/>
    <property type="match status" value="1"/>
</dbReference>
<dbReference type="PRINTS" id="PR00786">
    <property type="entry name" value="NEPRILYSIN"/>
</dbReference>
<dbReference type="Gene3D" id="1.10.1380.10">
    <property type="entry name" value="Neutral endopeptidase , domain2"/>
    <property type="match status" value="1"/>
</dbReference>
<comment type="similarity">
    <text evidence="3">Belongs to the peptidase M13 family.</text>
</comment>
<dbReference type="Pfam" id="PF01431">
    <property type="entry name" value="Peptidase_M13"/>
    <property type="match status" value="1"/>
</dbReference>
<feature type="domain" description="Peptidase M13 C-terminal" evidence="11">
    <location>
        <begin position="679"/>
        <end position="881"/>
    </location>
</feature>
<dbReference type="InterPro" id="IPR008753">
    <property type="entry name" value="Peptidase_M13_N"/>
</dbReference>
<dbReference type="OMA" id="GNMVEWW"/>
<dbReference type="AlphaFoldDB" id="A0A0M3QXA6"/>
<dbReference type="EMBL" id="CP012526">
    <property type="protein sequence ID" value="ALC45593.1"/>
    <property type="molecule type" value="Genomic_DNA"/>
</dbReference>
<dbReference type="OrthoDB" id="6475849at2759"/>
<organism evidence="13 14">
    <name type="scientific">Drosophila busckii</name>
    <name type="common">Fruit fly</name>
    <dbReference type="NCBI Taxonomy" id="30019"/>
    <lineage>
        <taxon>Eukaryota</taxon>
        <taxon>Metazoa</taxon>
        <taxon>Ecdysozoa</taxon>
        <taxon>Arthropoda</taxon>
        <taxon>Hexapoda</taxon>
        <taxon>Insecta</taxon>
        <taxon>Pterygota</taxon>
        <taxon>Neoptera</taxon>
        <taxon>Endopterygota</taxon>
        <taxon>Diptera</taxon>
        <taxon>Brachycera</taxon>
        <taxon>Muscomorpha</taxon>
        <taxon>Ephydroidea</taxon>
        <taxon>Drosophilidae</taxon>
        <taxon>Drosophila</taxon>
    </lineage>
</organism>
<feature type="transmembrane region" description="Helical" evidence="10">
    <location>
        <begin position="93"/>
        <end position="116"/>
    </location>
</feature>
<gene>
    <name evidence="13" type="ORF">Dbus_chr3Rg343</name>
</gene>
<dbReference type="SUPFAM" id="SSF55486">
    <property type="entry name" value="Metalloproteases ('zincins'), catalytic domain"/>
    <property type="match status" value="1"/>
</dbReference>
<dbReference type="Pfam" id="PF05649">
    <property type="entry name" value="Peptidase_M13_N"/>
    <property type="match status" value="1"/>
</dbReference>
<dbReference type="CDD" id="cd08662">
    <property type="entry name" value="M13"/>
    <property type="match status" value="1"/>
</dbReference>
<feature type="domain" description="Peptidase M13 N-terminal" evidence="12">
    <location>
        <begin position="145"/>
        <end position="621"/>
    </location>
</feature>
<dbReference type="GO" id="GO:0016485">
    <property type="term" value="P:protein processing"/>
    <property type="evidence" value="ECO:0007669"/>
    <property type="project" value="TreeGrafter"/>
</dbReference>
<evidence type="ECO:0000259" key="12">
    <source>
        <dbReference type="Pfam" id="PF05649"/>
    </source>
</evidence>
<evidence type="ECO:0000313" key="13">
    <source>
        <dbReference type="EMBL" id="ALC45593.1"/>
    </source>
</evidence>
<feature type="region of interest" description="Disordered" evidence="9">
    <location>
        <begin position="326"/>
        <end position="350"/>
    </location>
</feature>
<keyword evidence="10" id="KW-1133">Transmembrane helix</keyword>
<evidence type="ECO:0000313" key="14">
    <source>
        <dbReference type="Proteomes" id="UP000494163"/>
    </source>
</evidence>
<name>A0A0M3QXA6_DROBS</name>
<proteinExistence type="inferred from homology"/>
<accession>A0A0M3QXA6</accession>
<protein>
    <submittedName>
        <fullName evidence="13">Nep5</fullName>
    </submittedName>
</protein>
<keyword evidence="8" id="KW-0482">Metalloprotease</keyword>
<dbReference type="Proteomes" id="UP000494163">
    <property type="component" value="Chromosome 3R"/>
</dbReference>
<dbReference type="PANTHER" id="PTHR11733:SF133">
    <property type="entry name" value="PHOSPHATE-REGULATING NEUTRAL ENDOPEPTIDASE PHEX"/>
    <property type="match status" value="1"/>
</dbReference>
<evidence type="ECO:0000256" key="7">
    <source>
        <dbReference type="ARBA" id="ARBA00022833"/>
    </source>
</evidence>
<keyword evidence="4" id="KW-0645">Protease</keyword>
<dbReference type="InterPro" id="IPR018497">
    <property type="entry name" value="Peptidase_M13_C"/>
</dbReference>
<keyword evidence="6" id="KW-0378">Hydrolase</keyword>
<keyword evidence="10" id="KW-0812">Transmembrane</keyword>
<dbReference type="PANTHER" id="PTHR11733">
    <property type="entry name" value="ZINC METALLOPROTEASE FAMILY M13 NEPRILYSIN-RELATED"/>
    <property type="match status" value="1"/>
</dbReference>
<reference evidence="13 14" key="1">
    <citation type="submission" date="2015-08" db="EMBL/GenBank/DDBJ databases">
        <title>Ancestral chromatin configuration constrains chromatin evolution on differentiating sex chromosomes in Drosophila.</title>
        <authorList>
            <person name="Zhou Q."/>
            <person name="Bachtrog D."/>
        </authorList>
    </citation>
    <scope>NUCLEOTIDE SEQUENCE [LARGE SCALE GENOMIC DNA]</scope>
    <source>
        <tissue evidence="13">Whole larvae</tissue>
    </source>
</reference>
<evidence type="ECO:0000259" key="11">
    <source>
        <dbReference type="Pfam" id="PF01431"/>
    </source>
</evidence>
<evidence type="ECO:0000256" key="2">
    <source>
        <dbReference type="ARBA" id="ARBA00004401"/>
    </source>
</evidence>
<evidence type="ECO:0000256" key="5">
    <source>
        <dbReference type="ARBA" id="ARBA00022723"/>
    </source>
</evidence>
<evidence type="ECO:0000256" key="1">
    <source>
        <dbReference type="ARBA" id="ARBA00001947"/>
    </source>
</evidence>
<keyword evidence="14" id="KW-1185">Reference proteome</keyword>
<evidence type="ECO:0000256" key="10">
    <source>
        <dbReference type="SAM" id="Phobius"/>
    </source>
</evidence>
<evidence type="ECO:0000256" key="6">
    <source>
        <dbReference type="ARBA" id="ARBA00022801"/>
    </source>
</evidence>
<dbReference type="GO" id="GO:0004222">
    <property type="term" value="F:metalloendopeptidase activity"/>
    <property type="evidence" value="ECO:0007669"/>
    <property type="project" value="InterPro"/>
</dbReference>
<dbReference type="GO" id="GO:0005886">
    <property type="term" value="C:plasma membrane"/>
    <property type="evidence" value="ECO:0007669"/>
    <property type="project" value="UniProtKB-SubCell"/>
</dbReference>
<dbReference type="InterPro" id="IPR000718">
    <property type="entry name" value="Peptidase_M13"/>
</dbReference>
<evidence type="ECO:0000256" key="3">
    <source>
        <dbReference type="ARBA" id="ARBA00007357"/>
    </source>
</evidence>
<evidence type="ECO:0000256" key="9">
    <source>
        <dbReference type="SAM" id="MobiDB-lite"/>
    </source>
</evidence>
<dbReference type="PROSITE" id="PS51885">
    <property type="entry name" value="NEPRILYSIN"/>
    <property type="match status" value="1"/>
</dbReference>
<dbReference type="InterPro" id="IPR042089">
    <property type="entry name" value="Peptidase_M13_dom_2"/>
</dbReference>
<evidence type="ECO:0000256" key="8">
    <source>
        <dbReference type="ARBA" id="ARBA00023049"/>
    </source>
</evidence>
<comment type="cofactor">
    <cofactor evidence="1">
        <name>Zn(2+)</name>
        <dbReference type="ChEBI" id="CHEBI:29105"/>
    </cofactor>
</comment>
<dbReference type="GO" id="GO:0046872">
    <property type="term" value="F:metal ion binding"/>
    <property type="evidence" value="ECO:0007669"/>
    <property type="project" value="UniProtKB-KW"/>
</dbReference>